<feature type="transmembrane region" description="Helical" evidence="1">
    <location>
        <begin position="429"/>
        <end position="448"/>
    </location>
</feature>
<feature type="transmembrane region" description="Helical" evidence="1">
    <location>
        <begin position="328"/>
        <end position="348"/>
    </location>
</feature>
<accession>A0AAD5V2D4</accession>
<keyword evidence="1" id="KW-0812">Transmembrane</keyword>
<keyword evidence="5" id="KW-1185">Reference proteome</keyword>
<feature type="transmembrane region" description="Helical" evidence="1">
    <location>
        <begin position="369"/>
        <end position="389"/>
    </location>
</feature>
<dbReference type="Pfam" id="PF23317">
    <property type="entry name" value="YVC1_C"/>
    <property type="match status" value="1"/>
</dbReference>
<dbReference type="InterPro" id="IPR056337">
    <property type="entry name" value="LHD_YVC1"/>
</dbReference>
<dbReference type="AlphaFoldDB" id="A0AAD5V2D4"/>
<dbReference type="PANTHER" id="PTHR35859">
    <property type="entry name" value="NONSELECTIVE CATION CHANNEL PROTEIN"/>
    <property type="match status" value="1"/>
</dbReference>
<evidence type="ECO:0008006" key="6">
    <source>
        <dbReference type="Google" id="ProtNLM"/>
    </source>
</evidence>
<dbReference type="EMBL" id="JANAWD010000201">
    <property type="protein sequence ID" value="KAJ3484123.1"/>
    <property type="molecule type" value="Genomic_DNA"/>
</dbReference>
<gene>
    <name evidence="4" type="ORF">NLI96_g5862</name>
</gene>
<feature type="transmembrane region" description="Helical" evidence="1">
    <location>
        <begin position="291"/>
        <end position="316"/>
    </location>
</feature>
<evidence type="ECO:0000259" key="2">
    <source>
        <dbReference type="Pfam" id="PF23190"/>
    </source>
</evidence>
<evidence type="ECO:0000256" key="1">
    <source>
        <dbReference type="SAM" id="Phobius"/>
    </source>
</evidence>
<reference evidence="4" key="1">
    <citation type="submission" date="2022-07" db="EMBL/GenBank/DDBJ databases">
        <title>Genome Sequence of Physisporinus lineatus.</title>
        <authorList>
            <person name="Buettner E."/>
        </authorList>
    </citation>
    <scope>NUCLEOTIDE SEQUENCE</scope>
    <source>
        <strain evidence="4">VT162</strain>
    </source>
</reference>
<feature type="transmembrane region" description="Helical" evidence="1">
    <location>
        <begin position="262"/>
        <end position="279"/>
    </location>
</feature>
<proteinExistence type="predicted"/>
<dbReference type="Pfam" id="PF23190">
    <property type="entry name" value="LHD_TRPY1"/>
    <property type="match status" value="1"/>
</dbReference>
<feature type="transmembrane region" description="Helical" evidence="1">
    <location>
        <begin position="225"/>
        <end position="242"/>
    </location>
</feature>
<evidence type="ECO:0000313" key="5">
    <source>
        <dbReference type="Proteomes" id="UP001212997"/>
    </source>
</evidence>
<dbReference type="InterPro" id="IPR052971">
    <property type="entry name" value="TRP_calcium_channel"/>
</dbReference>
<dbReference type="Proteomes" id="UP001212997">
    <property type="component" value="Unassembled WGS sequence"/>
</dbReference>
<keyword evidence="1" id="KW-1133">Transmembrane helix</keyword>
<comment type="caution">
    <text evidence="4">The sequence shown here is derived from an EMBL/GenBank/DDBJ whole genome shotgun (WGS) entry which is preliminary data.</text>
</comment>
<dbReference type="InterPro" id="IPR056336">
    <property type="entry name" value="YVC1_C"/>
</dbReference>
<feature type="transmembrane region" description="Helical" evidence="1">
    <location>
        <begin position="513"/>
        <end position="529"/>
    </location>
</feature>
<organism evidence="4 5">
    <name type="scientific">Meripilus lineatus</name>
    <dbReference type="NCBI Taxonomy" id="2056292"/>
    <lineage>
        <taxon>Eukaryota</taxon>
        <taxon>Fungi</taxon>
        <taxon>Dikarya</taxon>
        <taxon>Basidiomycota</taxon>
        <taxon>Agaricomycotina</taxon>
        <taxon>Agaricomycetes</taxon>
        <taxon>Polyporales</taxon>
        <taxon>Meripilaceae</taxon>
        <taxon>Meripilus</taxon>
    </lineage>
</organism>
<sequence>MESQGSTMSSNGVQADDRASLISVKTVEPSADTLTKLVKRLRTLTLTLLPVEVPLESINDATSRVITPHVISAYMAAAGDLLEALPYALLRARKEFIWDANHNPADYGENLCRATACEVLARRVVHKSAPDRITAVMTSRFMHKEADGDESEKTSALEMAIDSHCTIFLSSSESQDVVNNLWKGQLVQKHNSHHDVDIVPFKGDEFGGIWAHLSPSRLAVPRYQNIFRILIWVFFLFTYSQAVREPLDKVANYEDLDAWEVVMYILALAFSFEDIQKILKLLIFVSWRALGFWNIVSLITDSLLLSAFILRMAGIASGHNENSPLRLRSFQCLSFVAPLIWMKLIPIFDGYKYVGTMQICIARMLQESSAFFGLLALLGLGFLQGLYALDAADGQTDHPYDVVNLLVQALLQSPNYEWFNPSPAGLTLYYLWNVATGVILLNILISLFSSAYDDVVQDAAAEYLAYFADKTVGMIRAPDEFIYPAPLNLIELFLVAPFEYIVSKQTYAKMNKIVMSTIFFIPLALIALFEAELDPSKNKWIKDWLTHPDEGSEDSPECQNPEVDGEDAERGLRITKVPFHELIKVFPDTTQSSEAVIVREIGELKNQIEELKAMILSLQRP</sequence>
<name>A0AAD5V2D4_9APHY</name>
<evidence type="ECO:0000313" key="4">
    <source>
        <dbReference type="EMBL" id="KAJ3484123.1"/>
    </source>
</evidence>
<evidence type="ECO:0000259" key="3">
    <source>
        <dbReference type="Pfam" id="PF23317"/>
    </source>
</evidence>
<feature type="domain" description="YVC1 N-terminal linker helical" evidence="2">
    <location>
        <begin position="35"/>
        <end position="213"/>
    </location>
</feature>
<feature type="domain" description="Calcium channel YVC1-like C-terminal transmembrane" evidence="3">
    <location>
        <begin position="257"/>
        <end position="525"/>
    </location>
</feature>
<keyword evidence="1" id="KW-0472">Membrane</keyword>
<protein>
    <recommendedName>
        <fullName evidence="6">Calcium activated cation channel</fullName>
    </recommendedName>
</protein>
<dbReference type="PANTHER" id="PTHR35859:SF4">
    <property type="entry name" value="MEMBRANE CHANNEL PROTEIN, PUTATIVE (AFU_ORTHOLOGUE AFUA_6G11300)-RELATED"/>
    <property type="match status" value="1"/>
</dbReference>